<proteinExistence type="inferred from homology"/>
<sequence length="543" mass="58449">MVPRLPAPCRNRGASELMQPAVDLARAGLPSRMRRMPQRRAAPWLVTAAVFVALLALLPLAFIMWIAVQTGWETVSALVFRPRVGELLVNTTLLVLLTVPIGIVLSVALAWLTERSDLPGARLWAWLCVAPLAIPAFVHSYAWVTMVPGLHGLWAGVLVSVIAYFPFLYLPISAALRRLDPALEDAAAALGLGPWRVFWRVVLPQLRLAICGGSLLVGLHLLAEYGLYVFIRFDTFTTAIVDQFQSTFNGPAANMLAGVLVTCCFVLLGLEVLVRGEERYARVGSGAARYQQRTNLGRATMPSLALLVVTTLLALGVPFVTIGRWLIAGGAEVWRLDEIGLALGQTLFLSLAGALLATAAAMPMAWISIRAPGPLQRLLEGCNYIVGSLPGVVIALALVTITVRIALPLYQTLFTILVAYALMFLPRALVSLRASIAQAPVELERAASSLGRRPLNALWSTTIRLSAPGAAAGMALVALGIMNELTATQMLAPNGTSTLAMAFWSYSGEIDYASAAPYAFIMVAMSLPLTWLLYVQSKRMAGR</sequence>
<feature type="transmembrane region" description="Helical" evidence="8">
    <location>
        <begin position="413"/>
        <end position="436"/>
    </location>
</feature>
<evidence type="ECO:0000256" key="2">
    <source>
        <dbReference type="ARBA" id="ARBA00022448"/>
    </source>
</evidence>
<dbReference type="GO" id="GO:0005886">
    <property type="term" value="C:plasma membrane"/>
    <property type="evidence" value="ECO:0007669"/>
    <property type="project" value="UniProtKB-SubCell"/>
</dbReference>
<comment type="similarity">
    <text evidence="8">Belongs to the binding-protein-dependent transport system permease family.</text>
</comment>
<protein>
    <submittedName>
        <fullName evidence="10">Iron ABC transporter permease</fullName>
    </submittedName>
</protein>
<feature type="transmembrane region" description="Helical" evidence="8">
    <location>
        <begin position="347"/>
        <end position="369"/>
    </location>
</feature>
<feature type="domain" description="ABC transmembrane type-1" evidence="9">
    <location>
        <begin position="343"/>
        <end position="533"/>
    </location>
</feature>
<feature type="transmembrane region" description="Helical" evidence="8">
    <location>
        <begin position="123"/>
        <end position="144"/>
    </location>
</feature>
<reference evidence="10 11" key="1">
    <citation type="journal article" date="2018" name="Mol. Plant Microbe Interact.">
        <title>Taxonomically Different Co-Microsymbionts of a Relict Legume, Oxytropis popoviana, Have Complementary Sets of Symbiotic Genes and Together Increase the Efficiency of Plant Nodulation.</title>
        <authorList>
            <person name="Safronova V."/>
            <person name="Belimov A."/>
            <person name="Sazanova A."/>
            <person name="Chirak E."/>
            <person name="Verkhozina A."/>
            <person name="Kuznetsova I."/>
            <person name="Andronov E."/>
            <person name="Puhalsky J."/>
            <person name="Tikhonovich I."/>
        </authorList>
    </citation>
    <scope>NUCLEOTIDE SEQUENCE [LARGE SCALE GENOMIC DNA]</scope>
    <source>
        <strain evidence="10 11">Opo-235</strain>
    </source>
</reference>
<dbReference type="AlphaFoldDB" id="A0A3M9X1Z0"/>
<keyword evidence="4" id="KW-0997">Cell inner membrane</keyword>
<feature type="domain" description="ABC transmembrane type-1" evidence="9">
    <location>
        <begin position="88"/>
        <end position="274"/>
    </location>
</feature>
<evidence type="ECO:0000256" key="1">
    <source>
        <dbReference type="ARBA" id="ARBA00004429"/>
    </source>
</evidence>
<feature type="transmembrane region" description="Helical" evidence="8">
    <location>
        <begin position="251"/>
        <end position="274"/>
    </location>
</feature>
<gene>
    <name evidence="10" type="ORF">DNR46_30340</name>
</gene>
<evidence type="ECO:0000313" key="10">
    <source>
        <dbReference type="EMBL" id="RNJ42037.1"/>
    </source>
</evidence>
<evidence type="ECO:0000256" key="3">
    <source>
        <dbReference type="ARBA" id="ARBA00022475"/>
    </source>
</evidence>
<feature type="transmembrane region" description="Helical" evidence="8">
    <location>
        <begin position="515"/>
        <end position="535"/>
    </location>
</feature>
<name>A0A3M9X1Z0_9HYPH</name>
<organism evidence="10 11">
    <name type="scientific">Mesorhizobium japonicum</name>
    <dbReference type="NCBI Taxonomy" id="2066070"/>
    <lineage>
        <taxon>Bacteria</taxon>
        <taxon>Pseudomonadati</taxon>
        <taxon>Pseudomonadota</taxon>
        <taxon>Alphaproteobacteria</taxon>
        <taxon>Hyphomicrobiales</taxon>
        <taxon>Phyllobacteriaceae</taxon>
        <taxon>Mesorhizobium</taxon>
    </lineage>
</organism>
<dbReference type="Gene3D" id="1.10.3720.10">
    <property type="entry name" value="MetI-like"/>
    <property type="match status" value="2"/>
</dbReference>
<comment type="caution">
    <text evidence="10">The sequence shown here is derived from an EMBL/GenBank/DDBJ whole genome shotgun (WGS) entry which is preliminary data.</text>
</comment>
<keyword evidence="2 8" id="KW-0813">Transport</keyword>
<dbReference type="CDD" id="cd06261">
    <property type="entry name" value="TM_PBP2"/>
    <property type="match status" value="2"/>
</dbReference>
<comment type="subcellular location">
    <subcellularLocation>
        <location evidence="1">Cell inner membrane</location>
        <topology evidence="1">Multi-pass membrane protein</topology>
    </subcellularLocation>
    <subcellularLocation>
        <location evidence="8">Cell membrane</location>
        <topology evidence="8">Multi-pass membrane protein</topology>
    </subcellularLocation>
</comment>
<dbReference type="SUPFAM" id="SSF161098">
    <property type="entry name" value="MetI-like"/>
    <property type="match status" value="2"/>
</dbReference>
<evidence type="ECO:0000256" key="7">
    <source>
        <dbReference type="ARBA" id="ARBA00023136"/>
    </source>
</evidence>
<evidence type="ECO:0000313" key="11">
    <source>
        <dbReference type="Proteomes" id="UP000275436"/>
    </source>
</evidence>
<accession>A0A3M9X1Z0</accession>
<dbReference type="InterPro" id="IPR035906">
    <property type="entry name" value="MetI-like_sf"/>
</dbReference>
<dbReference type="Pfam" id="PF00528">
    <property type="entry name" value="BPD_transp_1"/>
    <property type="match status" value="2"/>
</dbReference>
<dbReference type="Proteomes" id="UP000275436">
    <property type="component" value="Unassembled WGS sequence"/>
</dbReference>
<feature type="transmembrane region" description="Helical" evidence="8">
    <location>
        <begin position="41"/>
        <end position="67"/>
    </location>
</feature>
<feature type="transmembrane region" description="Helical" evidence="8">
    <location>
        <begin position="206"/>
        <end position="231"/>
    </location>
</feature>
<feature type="transmembrane region" description="Helical" evidence="8">
    <location>
        <begin position="381"/>
        <end position="407"/>
    </location>
</feature>
<evidence type="ECO:0000256" key="6">
    <source>
        <dbReference type="ARBA" id="ARBA00022989"/>
    </source>
</evidence>
<dbReference type="GO" id="GO:0055085">
    <property type="term" value="P:transmembrane transport"/>
    <property type="evidence" value="ECO:0007669"/>
    <property type="project" value="InterPro"/>
</dbReference>
<evidence type="ECO:0000256" key="5">
    <source>
        <dbReference type="ARBA" id="ARBA00022692"/>
    </source>
</evidence>
<dbReference type="EMBL" id="QKOD01000013">
    <property type="protein sequence ID" value="RNJ42037.1"/>
    <property type="molecule type" value="Genomic_DNA"/>
</dbReference>
<evidence type="ECO:0000256" key="8">
    <source>
        <dbReference type="RuleBase" id="RU363032"/>
    </source>
</evidence>
<dbReference type="PANTHER" id="PTHR43357">
    <property type="entry name" value="INNER MEMBRANE ABC TRANSPORTER PERMEASE PROTEIN YDCV"/>
    <property type="match status" value="1"/>
</dbReference>
<keyword evidence="6 8" id="KW-1133">Transmembrane helix</keyword>
<dbReference type="PANTHER" id="PTHR43357:SF3">
    <property type="entry name" value="FE(3+)-TRANSPORT SYSTEM PERMEASE PROTEIN FBPB 2"/>
    <property type="match status" value="1"/>
</dbReference>
<keyword evidence="7 8" id="KW-0472">Membrane</keyword>
<dbReference type="InterPro" id="IPR000515">
    <property type="entry name" value="MetI-like"/>
</dbReference>
<evidence type="ECO:0000259" key="9">
    <source>
        <dbReference type="PROSITE" id="PS50928"/>
    </source>
</evidence>
<feature type="transmembrane region" description="Helical" evidence="8">
    <location>
        <begin position="87"/>
        <end position="111"/>
    </location>
</feature>
<feature type="transmembrane region" description="Helical" evidence="8">
    <location>
        <begin position="304"/>
        <end position="327"/>
    </location>
</feature>
<feature type="transmembrane region" description="Helical" evidence="8">
    <location>
        <begin position="150"/>
        <end position="170"/>
    </location>
</feature>
<evidence type="ECO:0000256" key="4">
    <source>
        <dbReference type="ARBA" id="ARBA00022519"/>
    </source>
</evidence>
<keyword evidence="5 8" id="KW-0812">Transmembrane</keyword>
<dbReference type="PROSITE" id="PS50928">
    <property type="entry name" value="ABC_TM1"/>
    <property type="match status" value="2"/>
</dbReference>
<keyword evidence="3" id="KW-1003">Cell membrane</keyword>